<dbReference type="GO" id="GO:0007464">
    <property type="term" value="P:R3/R4 cell fate commitment"/>
    <property type="evidence" value="ECO:0007669"/>
    <property type="project" value="UniProtKB-ARBA"/>
</dbReference>
<organism evidence="10 11">
    <name type="scientific">Megaselia scalaris</name>
    <name type="common">Humpbacked fly</name>
    <name type="synonym">Phora scalaris</name>
    <dbReference type="NCBI Taxonomy" id="36166"/>
    <lineage>
        <taxon>Eukaryota</taxon>
        <taxon>Metazoa</taxon>
        <taxon>Ecdysozoa</taxon>
        <taxon>Arthropoda</taxon>
        <taxon>Hexapoda</taxon>
        <taxon>Insecta</taxon>
        <taxon>Pterygota</taxon>
        <taxon>Neoptera</taxon>
        <taxon>Endopterygota</taxon>
        <taxon>Diptera</taxon>
        <taxon>Brachycera</taxon>
        <taxon>Muscomorpha</taxon>
        <taxon>Platypezoidea</taxon>
        <taxon>Phoridae</taxon>
        <taxon>Megaseliini</taxon>
        <taxon>Megaselia</taxon>
    </lineage>
</organism>
<dbReference type="PANTHER" id="PTHR23110">
    <property type="entry name" value="BTB DOMAIN TRANSCRIPTION FACTOR"/>
    <property type="match status" value="1"/>
</dbReference>
<dbReference type="Gene3D" id="3.30.710.10">
    <property type="entry name" value="Potassium Channel Kv1.1, Chain A"/>
    <property type="match status" value="1"/>
</dbReference>
<evidence type="ECO:0000256" key="6">
    <source>
        <dbReference type="ARBA" id="ARBA00023163"/>
    </source>
</evidence>
<dbReference type="SMART" id="SM00225">
    <property type="entry name" value="BTB"/>
    <property type="match status" value="1"/>
</dbReference>
<keyword evidence="4" id="KW-0524">Neurogenesis</keyword>
<dbReference type="GO" id="GO:0045476">
    <property type="term" value="P:nurse cell apoptotic process"/>
    <property type="evidence" value="ECO:0007669"/>
    <property type="project" value="UniProtKB-ARBA"/>
</dbReference>
<sequence>MGYFNLKWSKYGSEMLSRISALLYNPNLVDCTLCAEGKFLKVHRILLAACSPYFEALINDHADKHPIFILNNVTFQELQYIVQYIYYGDVNIPAHQITSFFKTAENLKIQVEHVSKLFSANRVSNTNNIENIKRQEPNLNNKSIIADFKSFNTEPKN</sequence>
<keyword evidence="2" id="KW-0217">Developmental protein</keyword>
<dbReference type="HOGENOM" id="CLU_1682310_0_0_1"/>
<dbReference type="PANTHER" id="PTHR23110:SF111">
    <property type="entry name" value="LONGITUDINALS LACKING PROTEIN, ISOFORMS F_I_K_T"/>
    <property type="match status" value="1"/>
</dbReference>
<dbReference type="GO" id="GO:0007526">
    <property type="term" value="P:larval somatic muscle development"/>
    <property type="evidence" value="ECO:0007669"/>
    <property type="project" value="UniProtKB-ARBA"/>
</dbReference>
<evidence type="ECO:0000256" key="5">
    <source>
        <dbReference type="ARBA" id="ARBA00023015"/>
    </source>
</evidence>
<feature type="domain" description="BTB" evidence="9">
    <location>
        <begin position="29"/>
        <end position="94"/>
    </location>
</feature>
<evidence type="ECO:0000313" key="11">
    <source>
        <dbReference type="Proteomes" id="UP000015102"/>
    </source>
</evidence>
<protein>
    <recommendedName>
        <fullName evidence="9">BTB domain-containing protein</fullName>
    </recommendedName>
</protein>
<dbReference type="AlphaFoldDB" id="T1GY58"/>
<evidence type="ECO:0000256" key="4">
    <source>
        <dbReference type="ARBA" id="ARBA00022902"/>
    </source>
</evidence>
<dbReference type="GO" id="GO:0035167">
    <property type="term" value="P:larval lymph gland hemopoiesis"/>
    <property type="evidence" value="ECO:0007669"/>
    <property type="project" value="UniProtKB-ARBA"/>
</dbReference>
<reference evidence="11" key="1">
    <citation type="submission" date="2013-02" db="EMBL/GenBank/DDBJ databases">
        <authorList>
            <person name="Hughes D."/>
        </authorList>
    </citation>
    <scope>NUCLEOTIDE SEQUENCE</scope>
    <source>
        <strain>Durham</strain>
        <strain evidence="11">NC isolate 2 -- Noor lab</strain>
    </source>
</reference>
<dbReference type="GO" id="GO:0045467">
    <property type="term" value="P:R7 cell development"/>
    <property type="evidence" value="ECO:0007669"/>
    <property type="project" value="UniProtKB-ARBA"/>
</dbReference>
<dbReference type="GO" id="GO:0005634">
    <property type="term" value="C:nucleus"/>
    <property type="evidence" value="ECO:0007669"/>
    <property type="project" value="UniProtKB-SubCell"/>
</dbReference>
<dbReference type="GO" id="GO:0016199">
    <property type="term" value="P:axon midline choice point recognition"/>
    <property type="evidence" value="ECO:0007669"/>
    <property type="project" value="UniProtKB-ARBA"/>
</dbReference>
<dbReference type="InterPro" id="IPR000210">
    <property type="entry name" value="BTB/POZ_dom"/>
</dbReference>
<comment type="function">
    <text evidence="8">Putative transcription factor required for axon growth and guidance in the central and peripheral nervous systems. Repels CNS axons away from the midline by promoting the expression of the midline repellent sli and its receptor robo.</text>
</comment>
<dbReference type="GO" id="GO:0048813">
    <property type="term" value="P:dendrite morphogenesis"/>
    <property type="evidence" value="ECO:0007669"/>
    <property type="project" value="UniProtKB-ARBA"/>
</dbReference>
<keyword evidence="5" id="KW-0805">Transcription regulation</keyword>
<proteinExistence type="predicted"/>
<keyword evidence="3" id="KW-0221">Differentiation</keyword>
<evidence type="ECO:0000256" key="7">
    <source>
        <dbReference type="ARBA" id="ARBA00023242"/>
    </source>
</evidence>
<dbReference type="STRING" id="36166.T1GY58"/>
<dbReference type="GO" id="GO:0008406">
    <property type="term" value="P:gonad development"/>
    <property type="evidence" value="ECO:0007669"/>
    <property type="project" value="UniProtKB-ARBA"/>
</dbReference>
<keyword evidence="6" id="KW-0804">Transcription</keyword>
<dbReference type="GO" id="GO:0006357">
    <property type="term" value="P:regulation of transcription by RNA polymerase II"/>
    <property type="evidence" value="ECO:0007669"/>
    <property type="project" value="TreeGrafter"/>
</dbReference>
<evidence type="ECO:0000256" key="2">
    <source>
        <dbReference type="ARBA" id="ARBA00022473"/>
    </source>
</evidence>
<dbReference type="InterPro" id="IPR011333">
    <property type="entry name" value="SKP1/BTB/POZ_sf"/>
</dbReference>
<evidence type="ECO:0000313" key="10">
    <source>
        <dbReference type="EnsemblMetazoa" id="MESCA008780-PA"/>
    </source>
</evidence>
<keyword evidence="7" id="KW-0539">Nucleus</keyword>
<evidence type="ECO:0000256" key="3">
    <source>
        <dbReference type="ARBA" id="ARBA00022782"/>
    </source>
</evidence>
<dbReference type="SUPFAM" id="SSF54695">
    <property type="entry name" value="POZ domain"/>
    <property type="match status" value="1"/>
</dbReference>
<reference evidence="10" key="2">
    <citation type="submission" date="2015-06" db="UniProtKB">
        <authorList>
            <consortium name="EnsemblMetazoa"/>
        </authorList>
    </citation>
    <scope>IDENTIFICATION</scope>
</reference>
<dbReference type="PROSITE" id="PS50097">
    <property type="entry name" value="BTB"/>
    <property type="match status" value="1"/>
</dbReference>
<name>T1GY58_MEGSC</name>
<dbReference type="Proteomes" id="UP000015102">
    <property type="component" value="Unassembled WGS sequence"/>
</dbReference>
<dbReference type="InterPro" id="IPR051095">
    <property type="entry name" value="Dros_DevTransReg"/>
</dbReference>
<keyword evidence="11" id="KW-1185">Reference proteome</keyword>
<dbReference type="CDD" id="cd18315">
    <property type="entry name" value="BTB_POZ_BAB-like"/>
    <property type="match status" value="1"/>
</dbReference>
<comment type="subcellular location">
    <subcellularLocation>
        <location evidence="1">Nucleus</location>
    </subcellularLocation>
</comment>
<dbReference type="Pfam" id="PF00651">
    <property type="entry name" value="BTB"/>
    <property type="match status" value="1"/>
</dbReference>
<accession>T1GY58</accession>
<dbReference type="EMBL" id="CAQQ02373209">
    <property type="status" value="NOT_ANNOTATED_CDS"/>
    <property type="molecule type" value="Genomic_DNA"/>
</dbReference>
<evidence type="ECO:0000256" key="8">
    <source>
        <dbReference type="ARBA" id="ARBA00037382"/>
    </source>
</evidence>
<dbReference type="EnsemblMetazoa" id="MESCA008780-RA">
    <property type="protein sequence ID" value="MESCA008780-PA"/>
    <property type="gene ID" value="MESCA008780"/>
</dbReference>
<evidence type="ECO:0000259" key="9">
    <source>
        <dbReference type="PROSITE" id="PS50097"/>
    </source>
</evidence>
<evidence type="ECO:0000256" key="1">
    <source>
        <dbReference type="ARBA" id="ARBA00004123"/>
    </source>
</evidence>